<organism evidence="7 8">
    <name type="scientific">Tetradesmus obliquus</name>
    <name type="common">Green alga</name>
    <name type="synonym">Acutodesmus obliquus</name>
    <dbReference type="NCBI Taxonomy" id="3088"/>
    <lineage>
        <taxon>Eukaryota</taxon>
        <taxon>Viridiplantae</taxon>
        <taxon>Chlorophyta</taxon>
        <taxon>core chlorophytes</taxon>
        <taxon>Chlorophyceae</taxon>
        <taxon>CS clade</taxon>
        <taxon>Sphaeropleales</taxon>
        <taxon>Scenedesmaceae</taxon>
        <taxon>Tetradesmus</taxon>
    </lineage>
</organism>
<dbReference type="Gene3D" id="3.40.50.300">
    <property type="entry name" value="P-loop containing nucleotide triphosphate hydrolases"/>
    <property type="match status" value="2"/>
</dbReference>
<evidence type="ECO:0000313" key="7">
    <source>
        <dbReference type="EMBL" id="WIA13963.1"/>
    </source>
</evidence>
<keyword evidence="2" id="KW-0342">GTP-binding</keyword>
<feature type="region of interest" description="Disordered" evidence="5">
    <location>
        <begin position="236"/>
        <end position="330"/>
    </location>
</feature>
<proteinExistence type="predicted"/>
<keyword evidence="1" id="KW-0547">Nucleotide-binding</keyword>
<dbReference type="PANTHER" id="PTHR45709:SF3">
    <property type="entry name" value="GUANINE NUCLEOTIDE-BINDING PROTEIN-LIKE 1"/>
    <property type="match status" value="1"/>
</dbReference>
<evidence type="ECO:0000256" key="5">
    <source>
        <dbReference type="SAM" id="MobiDB-lite"/>
    </source>
</evidence>
<feature type="compositionally biased region" description="Low complexity" evidence="5">
    <location>
        <begin position="264"/>
        <end position="274"/>
    </location>
</feature>
<evidence type="ECO:0000256" key="1">
    <source>
        <dbReference type="ARBA" id="ARBA00022741"/>
    </source>
</evidence>
<feature type="compositionally biased region" description="Acidic residues" evidence="5">
    <location>
        <begin position="248"/>
        <end position="263"/>
    </location>
</feature>
<accession>A0ABY8TXS7</accession>
<feature type="compositionally biased region" description="Low complexity" evidence="5">
    <location>
        <begin position="303"/>
        <end position="330"/>
    </location>
</feature>
<dbReference type="InterPro" id="IPR043358">
    <property type="entry name" value="GNL1-like"/>
</dbReference>
<evidence type="ECO:0000259" key="6">
    <source>
        <dbReference type="Pfam" id="PF01926"/>
    </source>
</evidence>
<feature type="compositionally biased region" description="Basic residues" evidence="5">
    <location>
        <begin position="289"/>
        <end position="300"/>
    </location>
</feature>
<feature type="domain" description="G" evidence="6">
    <location>
        <begin position="366"/>
        <end position="419"/>
    </location>
</feature>
<evidence type="ECO:0000256" key="3">
    <source>
        <dbReference type="ARBA" id="ARBA00037770"/>
    </source>
</evidence>
<evidence type="ECO:0000256" key="2">
    <source>
        <dbReference type="ARBA" id="ARBA00023134"/>
    </source>
</evidence>
<gene>
    <name evidence="7" type="ORF">OEZ85_002531</name>
</gene>
<dbReference type="InterPro" id="IPR027417">
    <property type="entry name" value="P-loop_NTPase"/>
</dbReference>
<keyword evidence="8" id="KW-1185">Reference proteome</keyword>
<feature type="compositionally biased region" description="Low complexity" evidence="5">
    <location>
        <begin position="500"/>
        <end position="509"/>
    </location>
</feature>
<sequence>MPRLDPAEVGFTPEGFALDMPTRPAWQGVVSSAEELHALEEQSFLQWQQGLLHKAAAATADAGGPAAADVSAASTAAAAAGAFGSSARAGGVGRLSFYEGRLEFWRQLWRTLEMSDLVLMIVDARNPLLHFSHTLYRHITQHHGLPLVLLLNKCDLVPAAAAAAWKAWLQQQLPGVAVVPVSAAAGQAEAAARQLLEVVLQQRVERGGQQVLVQDFIGSSIDGLLAESLRRNLHAKRHLQQQHTDAETQSDVDSSVDTEDEAALDAAGSGNDAGSDADSDAGDDWSMKPGRKAGSRKAGKRSGGSSSAKQHQQQQQQQARKPSSRAAAALSAGADDAAAAAADAVAAAAGVAAAFSWQHDAGPVVVGLLGEPNVGKSSTLNALLGTHRVAVSCHPGRTKHYQTHFMSSRLVLCDCPGIVFPRLDVSLPMQVLFGSYPIASCRQPYAVVRYLASASWPRLQQRLALSKPGEPQQQQQQQQLEVQVHEDANDSESHTAVNNSSSGSSSVVVQGGADGWSPWMLCEALAEKRHWVLPRSGRLDTYRAANWLLRAALGGQQGMGLAFLPPA</sequence>
<evidence type="ECO:0000313" key="8">
    <source>
        <dbReference type="Proteomes" id="UP001244341"/>
    </source>
</evidence>
<feature type="compositionally biased region" description="Basic and acidic residues" evidence="5">
    <location>
        <begin position="484"/>
        <end position="493"/>
    </location>
</feature>
<dbReference type="Proteomes" id="UP001244341">
    <property type="component" value="Chromosome 5b"/>
</dbReference>
<dbReference type="SUPFAM" id="SSF52540">
    <property type="entry name" value="P-loop containing nucleoside triphosphate hydrolases"/>
    <property type="match status" value="1"/>
</dbReference>
<feature type="region of interest" description="Disordered" evidence="5">
    <location>
        <begin position="484"/>
        <end position="509"/>
    </location>
</feature>
<protein>
    <recommendedName>
        <fullName evidence="4">Guanine nucleotide-binding protein-like 1</fullName>
    </recommendedName>
</protein>
<reference evidence="7 8" key="1">
    <citation type="submission" date="2023-05" db="EMBL/GenBank/DDBJ databases">
        <title>A 100% complete, gapless, phased diploid assembly of the Scenedesmus obliquus UTEX 3031 genome.</title>
        <authorList>
            <person name="Biondi T.C."/>
            <person name="Hanschen E.R."/>
            <person name="Kwon T."/>
            <person name="Eng W."/>
            <person name="Kruse C.P.S."/>
            <person name="Koehler S.I."/>
            <person name="Kunde Y."/>
            <person name="Gleasner C.D."/>
            <person name="You Mak K.T."/>
            <person name="Polle J."/>
            <person name="Hovde B.T."/>
            <person name="Starkenburg S.R."/>
        </authorList>
    </citation>
    <scope>NUCLEOTIDE SEQUENCE [LARGE SCALE GENOMIC DNA]</scope>
    <source>
        <strain evidence="7 8">DOE0152z</strain>
    </source>
</reference>
<evidence type="ECO:0000256" key="4">
    <source>
        <dbReference type="ARBA" id="ARBA00039902"/>
    </source>
</evidence>
<dbReference type="EMBL" id="CP126212">
    <property type="protein sequence ID" value="WIA13963.1"/>
    <property type="molecule type" value="Genomic_DNA"/>
</dbReference>
<dbReference type="InterPro" id="IPR006073">
    <property type="entry name" value="GTP-bd"/>
</dbReference>
<comment type="function">
    <text evidence="3">Possible regulatory or functional link with the histocompatibility cluster.</text>
</comment>
<dbReference type="Pfam" id="PF01926">
    <property type="entry name" value="MMR_HSR1"/>
    <property type="match status" value="1"/>
</dbReference>
<dbReference type="PANTHER" id="PTHR45709">
    <property type="entry name" value="LARGE SUBUNIT GTPASE 1 HOMOLOG-RELATED"/>
    <property type="match status" value="1"/>
</dbReference>
<name>A0ABY8TXS7_TETOB</name>